<accession>A0A5N6XT28</accession>
<feature type="domain" description="Peptidase S12 Pab87-related C-terminal" evidence="3">
    <location>
        <begin position="431"/>
        <end position="541"/>
    </location>
</feature>
<evidence type="ECO:0000259" key="3">
    <source>
        <dbReference type="Pfam" id="PF11954"/>
    </source>
</evidence>
<dbReference type="PANTHER" id="PTHR46825:SF14">
    <property type="entry name" value="BETA-LACTAMASE-RELATED DOMAIN-CONTAINING PROTEIN"/>
    <property type="match status" value="1"/>
</dbReference>
<dbReference type="OrthoDB" id="5946976at2759"/>
<evidence type="ECO:0000313" key="4">
    <source>
        <dbReference type="EMBL" id="KAE8336178.1"/>
    </source>
</evidence>
<sequence>MNISRTQILNPLAGATERIRSAIPSIKKICAVSGAPGLSLAVVHEGQTLYVGHIGYRDVQSQLSPNDETRYSMNSMTKAMVAALVGIEVDQGKLHWDDKIKAHLPHFKSTVPEVESSATILDLLSHRSGITNFDSIWLGSQNNPLLGNDQALAVFGSLKPLLPFRTSFFYNNWGYEVVALVLQKVTGKDLATLLRENLFEPLHLSRTSTFWDLADDNNAVSYGVLSDLSPVEIDRPKIGRGQIMEAAGGVKTTITDLIAIYKSYVFAIKDQFDKGTDSSPGSPFKQCRVIATNHARMPQPRLREEGYAAGWARSQLPNELGQVSLNPLIGPEPVAGKGSPSEIILYHHGSMPGSTSCVHLVPETQSAVIVLQNSLSTNDTADLCGQALLEALLGTPQRNDYVEIASDYTSIDLRQMDKIKHELDSTRDVLTPPKSSTAYVGHYYNGLGNFCVEIFQDDDGSMKMRWQGLPIETYTLEHHHDDTFTWWMPYDEVASRGRYIMDFAAEYYVLRFSKGSDSTGRQMERLEWAWDPAMPYTPEVFTRRTP</sequence>
<name>A0A5N6XT28_9EURO</name>
<evidence type="ECO:0000256" key="1">
    <source>
        <dbReference type="ARBA" id="ARBA00038215"/>
    </source>
</evidence>
<dbReference type="InterPro" id="IPR021860">
    <property type="entry name" value="Peptidase_S12_Pab87-rel_C"/>
</dbReference>
<dbReference type="Pfam" id="PF00144">
    <property type="entry name" value="Beta-lactamase"/>
    <property type="match status" value="1"/>
</dbReference>
<dbReference type="EMBL" id="ML737200">
    <property type="protein sequence ID" value="KAE8336178.1"/>
    <property type="molecule type" value="Genomic_DNA"/>
</dbReference>
<dbReference type="InterPro" id="IPR012338">
    <property type="entry name" value="Beta-lactam/transpept-like"/>
</dbReference>
<dbReference type="Gene3D" id="2.40.128.600">
    <property type="match status" value="1"/>
</dbReference>
<dbReference type="Pfam" id="PF11954">
    <property type="entry name" value="DUF3471"/>
    <property type="match status" value="1"/>
</dbReference>
<dbReference type="InterPro" id="IPR050491">
    <property type="entry name" value="AmpC-like"/>
</dbReference>
<organism evidence="4">
    <name type="scientific">Aspergillus arachidicola</name>
    <dbReference type="NCBI Taxonomy" id="656916"/>
    <lineage>
        <taxon>Eukaryota</taxon>
        <taxon>Fungi</taxon>
        <taxon>Dikarya</taxon>
        <taxon>Ascomycota</taxon>
        <taxon>Pezizomycotina</taxon>
        <taxon>Eurotiomycetes</taxon>
        <taxon>Eurotiomycetidae</taxon>
        <taxon>Eurotiales</taxon>
        <taxon>Aspergillaceae</taxon>
        <taxon>Aspergillus</taxon>
        <taxon>Aspergillus subgen. Circumdati</taxon>
    </lineage>
</organism>
<dbReference type="AlphaFoldDB" id="A0A5N6XT28"/>
<dbReference type="PANTHER" id="PTHR46825">
    <property type="entry name" value="D-ALANYL-D-ALANINE-CARBOXYPEPTIDASE/ENDOPEPTIDASE AMPH"/>
    <property type="match status" value="1"/>
</dbReference>
<feature type="domain" description="Beta-lactamase-related" evidence="2">
    <location>
        <begin position="34"/>
        <end position="391"/>
    </location>
</feature>
<protein>
    <submittedName>
        <fullName evidence="4">Beta-lactamase/transpeptidase-like protein</fullName>
    </submittedName>
</protein>
<dbReference type="SUPFAM" id="SSF56601">
    <property type="entry name" value="beta-lactamase/transpeptidase-like"/>
    <property type="match status" value="1"/>
</dbReference>
<comment type="similarity">
    <text evidence="1">Belongs to the peptidase S12 family.</text>
</comment>
<proteinExistence type="inferred from homology"/>
<dbReference type="Gene3D" id="3.40.710.10">
    <property type="entry name" value="DD-peptidase/beta-lactamase superfamily"/>
    <property type="match status" value="1"/>
</dbReference>
<reference evidence="4" key="1">
    <citation type="submission" date="2019-04" db="EMBL/GenBank/DDBJ databases">
        <title>Friends and foes A comparative genomics study of 23 Aspergillus species from section Flavi.</title>
        <authorList>
            <consortium name="DOE Joint Genome Institute"/>
            <person name="Kjaerbolling I."/>
            <person name="Vesth T."/>
            <person name="Frisvad J.C."/>
            <person name="Nybo J.L."/>
            <person name="Theobald S."/>
            <person name="Kildgaard S."/>
            <person name="Isbrandt T."/>
            <person name="Kuo A."/>
            <person name="Sato A."/>
            <person name="Lyhne E.K."/>
            <person name="Kogle M.E."/>
            <person name="Wiebenga A."/>
            <person name="Kun R.S."/>
            <person name="Lubbers R.J."/>
            <person name="Makela M.R."/>
            <person name="Barry K."/>
            <person name="Chovatia M."/>
            <person name="Clum A."/>
            <person name="Daum C."/>
            <person name="Haridas S."/>
            <person name="He G."/>
            <person name="LaButti K."/>
            <person name="Lipzen A."/>
            <person name="Mondo S."/>
            <person name="Riley R."/>
            <person name="Salamov A."/>
            <person name="Simmons B.A."/>
            <person name="Magnuson J.K."/>
            <person name="Henrissat B."/>
            <person name="Mortensen U.H."/>
            <person name="Larsen T.O."/>
            <person name="Devries R.P."/>
            <person name="Grigoriev I.V."/>
            <person name="Machida M."/>
            <person name="Baker S.E."/>
            <person name="Andersen M.R."/>
        </authorList>
    </citation>
    <scope>NUCLEOTIDE SEQUENCE</scope>
    <source>
        <strain evidence="4">CBS 117612</strain>
    </source>
</reference>
<evidence type="ECO:0000259" key="2">
    <source>
        <dbReference type="Pfam" id="PF00144"/>
    </source>
</evidence>
<dbReference type="InterPro" id="IPR001466">
    <property type="entry name" value="Beta-lactam-related"/>
</dbReference>
<gene>
    <name evidence="4" type="ORF">BDV24DRAFT_114467</name>
</gene>
<dbReference type="Proteomes" id="UP000325558">
    <property type="component" value="Unassembled WGS sequence"/>
</dbReference>